<reference evidence="2" key="2">
    <citation type="submission" date="2015-01" db="EMBL/GenBank/DDBJ databases">
        <title>Evolutionary Origins and Diversification of the Mycorrhizal Mutualists.</title>
        <authorList>
            <consortium name="DOE Joint Genome Institute"/>
            <consortium name="Mycorrhizal Genomics Consortium"/>
            <person name="Kohler A."/>
            <person name="Kuo A."/>
            <person name="Nagy L.G."/>
            <person name="Floudas D."/>
            <person name="Copeland A."/>
            <person name="Barry K.W."/>
            <person name="Cichocki N."/>
            <person name="Veneault-Fourrey C."/>
            <person name="LaButti K."/>
            <person name="Lindquist E.A."/>
            <person name="Lipzen A."/>
            <person name="Lundell T."/>
            <person name="Morin E."/>
            <person name="Murat C."/>
            <person name="Riley R."/>
            <person name="Ohm R."/>
            <person name="Sun H."/>
            <person name="Tunlid A."/>
            <person name="Henrissat B."/>
            <person name="Grigoriev I.V."/>
            <person name="Hibbett D.S."/>
            <person name="Martin F."/>
        </authorList>
    </citation>
    <scope>NUCLEOTIDE SEQUENCE [LARGE SCALE GENOMIC DNA]</scope>
    <source>
        <strain evidence="2">LaAM-08-1</strain>
    </source>
</reference>
<dbReference type="HOGENOM" id="CLU_2386542_0_0_1"/>
<evidence type="ECO:0000313" key="1">
    <source>
        <dbReference type="EMBL" id="KIK08100.1"/>
    </source>
</evidence>
<protein>
    <submittedName>
        <fullName evidence="1">Uncharacterized protein</fullName>
    </submittedName>
</protein>
<evidence type="ECO:0000313" key="2">
    <source>
        <dbReference type="Proteomes" id="UP000054477"/>
    </source>
</evidence>
<dbReference type="EMBL" id="KN838544">
    <property type="protein sequence ID" value="KIK08100.1"/>
    <property type="molecule type" value="Genomic_DNA"/>
</dbReference>
<name>A0A0C9X7B5_9AGAR</name>
<proteinExistence type="predicted"/>
<accession>A0A0C9X7B5</accession>
<organism evidence="1 2">
    <name type="scientific">Laccaria amethystina LaAM-08-1</name>
    <dbReference type="NCBI Taxonomy" id="1095629"/>
    <lineage>
        <taxon>Eukaryota</taxon>
        <taxon>Fungi</taxon>
        <taxon>Dikarya</taxon>
        <taxon>Basidiomycota</taxon>
        <taxon>Agaricomycotina</taxon>
        <taxon>Agaricomycetes</taxon>
        <taxon>Agaricomycetidae</taxon>
        <taxon>Agaricales</taxon>
        <taxon>Agaricineae</taxon>
        <taxon>Hydnangiaceae</taxon>
        <taxon>Laccaria</taxon>
    </lineage>
</organism>
<gene>
    <name evidence="1" type="ORF">K443DRAFT_610347</name>
</gene>
<keyword evidence="2" id="KW-1185">Reference proteome</keyword>
<sequence length="94" mass="11329">MTSKDSKPSNVKQEDPEWLHYYAPSTPIHRNVQARSARFIRASFSQFTSSSEIDRDRFCLISWMENIARIDWSCDEHHSRWFHFPILFFGLTWF</sequence>
<dbReference type="AlphaFoldDB" id="A0A0C9X7B5"/>
<dbReference type="Proteomes" id="UP000054477">
    <property type="component" value="Unassembled WGS sequence"/>
</dbReference>
<reference evidence="1 2" key="1">
    <citation type="submission" date="2014-04" db="EMBL/GenBank/DDBJ databases">
        <authorList>
            <consortium name="DOE Joint Genome Institute"/>
            <person name="Kuo A."/>
            <person name="Kohler A."/>
            <person name="Nagy L.G."/>
            <person name="Floudas D."/>
            <person name="Copeland A."/>
            <person name="Barry K.W."/>
            <person name="Cichocki N."/>
            <person name="Veneault-Fourrey C."/>
            <person name="LaButti K."/>
            <person name="Lindquist E.A."/>
            <person name="Lipzen A."/>
            <person name="Lundell T."/>
            <person name="Morin E."/>
            <person name="Murat C."/>
            <person name="Sun H."/>
            <person name="Tunlid A."/>
            <person name="Henrissat B."/>
            <person name="Grigoriev I.V."/>
            <person name="Hibbett D.S."/>
            <person name="Martin F."/>
            <person name="Nordberg H.P."/>
            <person name="Cantor M.N."/>
            <person name="Hua S.X."/>
        </authorList>
    </citation>
    <scope>NUCLEOTIDE SEQUENCE [LARGE SCALE GENOMIC DNA]</scope>
    <source>
        <strain evidence="1 2">LaAM-08-1</strain>
    </source>
</reference>